<dbReference type="RefSeq" id="WP_085835700.1">
    <property type="nucleotide sequence ID" value="NZ_FWFS01000003.1"/>
</dbReference>
<reference evidence="6 7" key="1">
    <citation type="submission" date="2017-03" db="EMBL/GenBank/DDBJ databases">
        <authorList>
            <person name="Afonso C.L."/>
            <person name="Miller P.J."/>
            <person name="Scott M.A."/>
            <person name="Spackman E."/>
            <person name="Goraichik I."/>
            <person name="Dimitrov K.M."/>
            <person name="Suarez D.L."/>
            <person name="Swayne D.E."/>
        </authorList>
    </citation>
    <scope>NUCLEOTIDE SEQUENCE [LARGE SCALE GENOMIC DNA]</scope>
    <source>
        <strain evidence="6 7">CECT 8620</strain>
    </source>
</reference>
<dbReference type="InterPro" id="IPR005119">
    <property type="entry name" value="LysR_subst-bd"/>
</dbReference>
<accession>A0A1Y5S1A5</accession>
<organism evidence="6 7">
    <name type="scientific">Aquimixticola soesokkakensis</name>
    <dbReference type="NCBI Taxonomy" id="1519096"/>
    <lineage>
        <taxon>Bacteria</taxon>
        <taxon>Pseudomonadati</taxon>
        <taxon>Pseudomonadota</taxon>
        <taxon>Alphaproteobacteria</taxon>
        <taxon>Rhodobacterales</taxon>
        <taxon>Paracoccaceae</taxon>
        <taxon>Aquimixticola</taxon>
    </lineage>
</organism>
<feature type="domain" description="HTH lysR-type" evidence="5">
    <location>
        <begin position="1"/>
        <end position="58"/>
    </location>
</feature>
<evidence type="ECO:0000313" key="6">
    <source>
        <dbReference type="EMBL" id="SLN30365.1"/>
    </source>
</evidence>
<dbReference type="PANTHER" id="PTHR30126:SF21">
    <property type="entry name" value="TRANSCRIPTIONAL REGULATOR-RELATED"/>
    <property type="match status" value="1"/>
</dbReference>
<dbReference type="InterPro" id="IPR036390">
    <property type="entry name" value="WH_DNA-bd_sf"/>
</dbReference>
<dbReference type="SUPFAM" id="SSF53850">
    <property type="entry name" value="Periplasmic binding protein-like II"/>
    <property type="match status" value="1"/>
</dbReference>
<evidence type="ECO:0000256" key="4">
    <source>
        <dbReference type="ARBA" id="ARBA00023163"/>
    </source>
</evidence>
<gene>
    <name evidence="6" type="primary">gltR</name>
    <name evidence="6" type="ORF">AQS8620_00948</name>
</gene>
<dbReference type="Proteomes" id="UP000193862">
    <property type="component" value="Unassembled WGS sequence"/>
</dbReference>
<sequence length="313" mass="34932">MDITLLKTFIEVAHTGSFKAASDRLFVTQSAVSLRVQRIETTLGKALFARSKAGAELTPAGREFEKYAVSLIKLWEEARQQIAIPQGYSQSLSIGAQYSLWPRLGFRWLDALQADSPQLSIRTEMGMPDRLMRFLIEGSVQVALMYTPQFRPGLRVEKLMEDELVMVASWPDPTLDVAGRYSFVDWGPEFVHAHASALPHLTSPGLTHGLEAMVAEYMIQRQCAGYLPARYVMRYLEEGRLHLVPDAPLFPYPVYAVWRDDLDPDVTRAARSALQRVVSAVDATQGAILDELRDLSEDATLEILGQGAPPPQD</sequence>
<proteinExistence type="inferred from homology"/>
<keyword evidence="7" id="KW-1185">Reference proteome</keyword>
<protein>
    <submittedName>
        <fullName evidence="6">HTH-type transcriptional regulator GltR</fullName>
    </submittedName>
</protein>
<dbReference type="SUPFAM" id="SSF46785">
    <property type="entry name" value="Winged helix' DNA-binding domain"/>
    <property type="match status" value="1"/>
</dbReference>
<evidence type="ECO:0000313" key="7">
    <source>
        <dbReference type="Proteomes" id="UP000193862"/>
    </source>
</evidence>
<evidence type="ECO:0000256" key="1">
    <source>
        <dbReference type="ARBA" id="ARBA00009437"/>
    </source>
</evidence>
<evidence type="ECO:0000256" key="2">
    <source>
        <dbReference type="ARBA" id="ARBA00023015"/>
    </source>
</evidence>
<dbReference type="AlphaFoldDB" id="A0A1Y5S1A5"/>
<dbReference type="GO" id="GO:0000976">
    <property type="term" value="F:transcription cis-regulatory region binding"/>
    <property type="evidence" value="ECO:0007669"/>
    <property type="project" value="TreeGrafter"/>
</dbReference>
<name>A0A1Y5S1A5_9RHOB</name>
<evidence type="ECO:0000256" key="3">
    <source>
        <dbReference type="ARBA" id="ARBA00023125"/>
    </source>
</evidence>
<dbReference type="InterPro" id="IPR036388">
    <property type="entry name" value="WH-like_DNA-bd_sf"/>
</dbReference>
<comment type="similarity">
    <text evidence="1">Belongs to the LysR transcriptional regulatory family.</text>
</comment>
<dbReference type="Gene3D" id="3.40.190.10">
    <property type="entry name" value="Periplasmic binding protein-like II"/>
    <property type="match status" value="2"/>
</dbReference>
<dbReference type="Pfam" id="PF00126">
    <property type="entry name" value="HTH_1"/>
    <property type="match status" value="1"/>
</dbReference>
<dbReference type="PROSITE" id="PS50931">
    <property type="entry name" value="HTH_LYSR"/>
    <property type="match status" value="1"/>
</dbReference>
<dbReference type="PANTHER" id="PTHR30126">
    <property type="entry name" value="HTH-TYPE TRANSCRIPTIONAL REGULATOR"/>
    <property type="match status" value="1"/>
</dbReference>
<dbReference type="FunFam" id="1.10.10.10:FF:000001">
    <property type="entry name" value="LysR family transcriptional regulator"/>
    <property type="match status" value="1"/>
</dbReference>
<keyword evidence="3" id="KW-0238">DNA-binding</keyword>
<dbReference type="OrthoDB" id="9815174at2"/>
<evidence type="ECO:0000259" key="5">
    <source>
        <dbReference type="PROSITE" id="PS50931"/>
    </source>
</evidence>
<dbReference type="InterPro" id="IPR000847">
    <property type="entry name" value="LysR_HTH_N"/>
</dbReference>
<dbReference type="EMBL" id="FWFS01000003">
    <property type="protein sequence ID" value="SLN30365.1"/>
    <property type="molecule type" value="Genomic_DNA"/>
</dbReference>
<keyword evidence="2" id="KW-0805">Transcription regulation</keyword>
<dbReference type="Gene3D" id="1.10.10.10">
    <property type="entry name" value="Winged helix-like DNA-binding domain superfamily/Winged helix DNA-binding domain"/>
    <property type="match status" value="1"/>
</dbReference>
<dbReference type="GO" id="GO:0003700">
    <property type="term" value="F:DNA-binding transcription factor activity"/>
    <property type="evidence" value="ECO:0007669"/>
    <property type="project" value="InterPro"/>
</dbReference>
<dbReference type="CDD" id="cd05466">
    <property type="entry name" value="PBP2_LTTR_substrate"/>
    <property type="match status" value="1"/>
</dbReference>
<dbReference type="Pfam" id="PF03466">
    <property type="entry name" value="LysR_substrate"/>
    <property type="match status" value="1"/>
</dbReference>
<dbReference type="PRINTS" id="PR00039">
    <property type="entry name" value="HTHLYSR"/>
</dbReference>
<keyword evidence="4" id="KW-0804">Transcription</keyword>